<keyword evidence="3" id="KW-1133">Transmembrane helix</keyword>
<evidence type="ECO:0000256" key="3">
    <source>
        <dbReference type="SAM" id="Phobius"/>
    </source>
</evidence>
<organism evidence="5 6">
    <name type="scientific">Bacillus atrophaeus (strain 1942)</name>
    <dbReference type="NCBI Taxonomy" id="720555"/>
    <lineage>
        <taxon>Bacteria</taxon>
        <taxon>Bacillati</taxon>
        <taxon>Bacillota</taxon>
        <taxon>Bacilli</taxon>
        <taxon>Bacillales</taxon>
        <taxon>Bacillaceae</taxon>
        <taxon>Bacillus</taxon>
    </lineage>
</organism>
<dbReference type="InterPro" id="IPR010090">
    <property type="entry name" value="Phage_tape_meas"/>
</dbReference>
<evidence type="ECO:0000256" key="1">
    <source>
        <dbReference type="ARBA" id="ARBA00022612"/>
    </source>
</evidence>
<keyword evidence="6" id="KW-1185">Reference proteome</keyword>
<gene>
    <name evidence="5" type="ordered locus">BATR1942_09805</name>
</gene>
<feature type="transmembrane region" description="Helical" evidence="3">
    <location>
        <begin position="546"/>
        <end position="572"/>
    </location>
</feature>
<dbReference type="Proteomes" id="UP000006867">
    <property type="component" value="Chromosome"/>
</dbReference>
<feature type="transmembrane region" description="Helical" evidence="3">
    <location>
        <begin position="459"/>
        <end position="484"/>
    </location>
</feature>
<proteinExistence type="predicted"/>
<reference evidence="5 6" key="1">
    <citation type="journal article" date="2011" name="Front. Microbiol.">
        <title>Genomic signatures of strain selection and enhancement in Bacillus atrophaeus var. globigii, a historical biowarfare simulant.</title>
        <authorList>
            <person name="Gibbons H.S."/>
            <person name="Broomall S.M."/>
            <person name="McNew L.A."/>
            <person name="Daligault H."/>
            <person name="Chapman C."/>
            <person name="Bruce D."/>
            <person name="Karavis M."/>
            <person name="Krepps M."/>
            <person name="McGregor P.A."/>
            <person name="Hong C."/>
            <person name="Park K.H."/>
            <person name="Akmal A."/>
            <person name="Feldman A."/>
            <person name="Lin J.S."/>
            <person name="Chang W.E."/>
            <person name="Higgs B.W."/>
            <person name="Demirev P."/>
            <person name="Lindquist J."/>
            <person name="Liem A."/>
            <person name="Fochler E."/>
            <person name="Read T.D."/>
            <person name="Tapia R."/>
            <person name="Johnson S."/>
            <person name="Bishop-Lilly K.A."/>
            <person name="Detter C."/>
            <person name="Han C."/>
            <person name="Sozhamannan S."/>
            <person name="Rosenzweig C.N."/>
            <person name="Skowronski E.W."/>
        </authorList>
    </citation>
    <scope>NUCLEOTIDE SEQUENCE [LARGE SCALE GENOMIC DNA]</scope>
    <source>
        <strain evidence="5 6">1942</strain>
    </source>
</reference>
<keyword evidence="2" id="KW-0175">Coiled coil</keyword>
<dbReference type="RefSeq" id="WP_003325618.1">
    <property type="nucleotide sequence ID" value="NC_014639.1"/>
</dbReference>
<dbReference type="Pfam" id="PF10145">
    <property type="entry name" value="PhageMin_Tail"/>
    <property type="match status" value="1"/>
</dbReference>
<feature type="transmembrane region" description="Helical" evidence="3">
    <location>
        <begin position="515"/>
        <end position="534"/>
    </location>
</feature>
<sequence>MASAGELTARITLGGMDTVERQLRSFSTAMDRASEQASSMGRTLREAGEGFNELGENIAPLSAGLVAIGGASVAASDNINQAVNQFKTKLGASGADLENYKGHMEEVGKTGVGSFEEVSDGIITVSKNMKGLSDGDLNSVTTEAMQLANVMDSDVGEVSKTAGQLMSQFGISGSQAMDMIAKGYQEGMDYAGDYQDTLNEYSVYFKNLGFDADDMFNTLISGANAGAFNLDKVGDAVKEFGIRSKDGSDTSKQAFKDLGLDADKMTATFAKGGEGAKKGYAQVVNALAGVKDQTERNAIGVSLFGTQYEDMEKDVIAATGSMEDHMKGYGGTASKMAKDNINFAQEMQGAWNQIQIAIKPVGDVLRGAISDVMPTIVSAIQSMSNAFMGLSPNMQKVVLAVGAFVAFLPVMLVGVGGILSVLGTMATGWGAVARGFSLVATGGTKLISAIKMIGTAFRALSAIFMANPFLLIVAGIVVVAVLIYKYWDQISAYTIAAWNAIKAWFAPFWEFLKALVSAFVAAFMAYIKTVIAFWTSVWNGIKTVFIAIWSGLSAFFSSIWSNLTSVVTTVFNAIKTVIKVAWDAIKTIFLIAIGLLVTILSPLWNAFATGWNALVGIVKTVMNKVKSWVKAAITIIQNLWLKYSYVVRALWMQIYSSYIKPVVDRIKSVISTLIGKAKQVMNAVKSAFKVAWDAIYKVIVKPAITFIKNFIKGLIIIAKAVMSAVKSAFSTAWNAIKVVVTKVISVIKNVIQGLTSKVSSVTGKVKSFFVNAFNAIKSKVSSSISSVKDKISSIWNTAKSIAGKIKDAFSGIFKSIKIPHFSLGGWSVKDLPKLPKMSVSWHAKGGILNSSTLIGAGEKGAEAIVPLSSQRRMKPFAQAVSKFMPEGTKGGSNTSINVAQMVVREEADIQRIAQELNRLQDKKERAKGKLSFV</sequence>
<feature type="coiled-coil region" evidence="2">
    <location>
        <begin position="902"/>
        <end position="929"/>
    </location>
</feature>
<name>A0ABM5LYI8_BACA1</name>
<feature type="transmembrane region" description="Helical" evidence="3">
    <location>
        <begin position="584"/>
        <end position="604"/>
    </location>
</feature>
<feature type="domain" description="Phage tail tape measure protein" evidence="4">
    <location>
        <begin position="105"/>
        <end position="305"/>
    </location>
</feature>
<keyword evidence="1" id="KW-1188">Viral release from host cell</keyword>
<dbReference type="EMBL" id="CP002207">
    <property type="protein sequence ID" value="ADP32894.1"/>
    <property type="molecule type" value="Genomic_DNA"/>
</dbReference>
<dbReference type="PANTHER" id="PTHR37813:SF1">
    <property type="entry name" value="FELS-2 PROPHAGE PROTEIN"/>
    <property type="match status" value="1"/>
</dbReference>
<evidence type="ECO:0000313" key="6">
    <source>
        <dbReference type="Proteomes" id="UP000006867"/>
    </source>
</evidence>
<evidence type="ECO:0000313" key="5">
    <source>
        <dbReference type="EMBL" id="ADP32894.1"/>
    </source>
</evidence>
<keyword evidence="3" id="KW-0812">Transmembrane</keyword>
<dbReference type="PANTHER" id="PTHR37813">
    <property type="entry name" value="FELS-2 PROPHAGE PROTEIN"/>
    <property type="match status" value="1"/>
</dbReference>
<evidence type="ECO:0000256" key="2">
    <source>
        <dbReference type="SAM" id="Coils"/>
    </source>
</evidence>
<feature type="transmembrane region" description="Helical" evidence="3">
    <location>
        <begin position="397"/>
        <end position="422"/>
    </location>
</feature>
<evidence type="ECO:0000259" key="4">
    <source>
        <dbReference type="Pfam" id="PF10145"/>
    </source>
</evidence>
<dbReference type="Gene3D" id="1.20.120.20">
    <property type="entry name" value="Apolipoprotein"/>
    <property type="match status" value="1"/>
</dbReference>
<keyword evidence="3" id="KW-0472">Membrane</keyword>
<protein>
    <submittedName>
        <fullName evidence="5">Phage protein</fullName>
    </submittedName>
</protein>
<accession>A0ABM5LYI8</accession>
<feature type="transmembrane region" description="Helical" evidence="3">
    <location>
        <begin position="428"/>
        <end position="447"/>
    </location>
</feature>